<dbReference type="InterPro" id="IPR022284">
    <property type="entry name" value="GPAT/DHAPAT"/>
</dbReference>
<dbReference type="SMART" id="SM00563">
    <property type="entry name" value="PlsC"/>
    <property type="match status" value="1"/>
</dbReference>
<sequence length="596" mass="68888">MNLFNSQEKIVLSYPKLKERIDGREDSKAEKEKALKILKEIRAEFSKPYIKTFQKLLDSTLPKLYDGVNFNENGVDFKNLVKENSVVLVPNHQSHADYVAINYMVFKKYGFPLYVAGGNNLNIFPIGKLFRKSGCFFIRRSFAHDVLYKTTLEAYLFYLLMNQKPIEFFFEGGRSRTGKLLPPKYGLYQMLFEAHSHLPKEKKKDLVFVPVSIVHEYVPEQKTLAKELHGAKKSKESTGQLFGLVKLFSYQFGSVHINLGTPVKGEKTSEETLKEDVQNLAFECFRNVGANMHVTPSSVISLILLDEPAGALEWSDILSKGKQIIEFCETYNIPYTDSMKVGKLEDSLGRALDIMIGNKRIEVIGKSTRSHTFYTIKDECRQEVLYFKNTILHHFLIPWVINYAWINLFSGRIESVHDLKKIFLEHRRLLKHEFYLPTIKDFMEKTFFLLSNITGREITSLEQCLELSHKELYTIASSLGAFSRSFNYIIEAYYTSAVALRSLNELHPDGFKFDDYSKKYVEVHTEEKQLGVVVKFPESNSEPLMKNSMKYFQHEQIVVNESGSIKVAKTQVLKDNIDNFENLLLELRRFNLRSDA</sequence>
<dbReference type="Pfam" id="PF19277">
    <property type="entry name" value="GPAT_C"/>
    <property type="match status" value="1"/>
</dbReference>
<keyword evidence="8" id="KW-0012">Acyltransferase</keyword>
<dbReference type="UniPathway" id="UPA00557">
    <property type="reaction ID" value="UER00612"/>
</dbReference>
<dbReference type="PANTHER" id="PTHR12563:SF17">
    <property type="entry name" value="DIHYDROXYACETONE PHOSPHATE ACYLTRANSFERASE"/>
    <property type="match status" value="1"/>
</dbReference>
<comment type="similarity">
    <text evidence="3">Belongs to the GPAT/DAPAT family.</text>
</comment>
<accession>A0A1Y5FF82</accession>
<evidence type="ECO:0000259" key="10">
    <source>
        <dbReference type="SMART" id="SM00563"/>
    </source>
</evidence>
<evidence type="ECO:0000256" key="5">
    <source>
        <dbReference type="ARBA" id="ARBA00013432"/>
    </source>
</evidence>
<dbReference type="Pfam" id="PF01553">
    <property type="entry name" value="Acyltransferase"/>
    <property type="match status" value="1"/>
</dbReference>
<evidence type="ECO:0000313" key="11">
    <source>
        <dbReference type="EMBL" id="OUR97882.1"/>
    </source>
</evidence>
<evidence type="ECO:0000256" key="4">
    <source>
        <dbReference type="ARBA" id="ARBA00013113"/>
    </source>
</evidence>
<reference evidence="12" key="1">
    <citation type="journal article" date="2017" name="Proc. Natl. Acad. Sci. U.S.A.">
        <title>Simulation of Deepwater Horizon oil plume reveals substrate specialization within a complex community of hydrocarbon-degraders.</title>
        <authorList>
            <person name="Hu P."/>
            <person name="Dubinsky E.A."/>
            <person name="Probst A.J."/>
            <person name="Wang J."/>
            <person name="Sieber C.M.K."/>
            <person name="Tom L.M."/>
            <person name="Gardinali P."/>
            <person name="Banfield J.F."/>
            <person name="Atlas R.M."/>
            <person name="Andersen G.L."/>
        </authorList>
    </citation>
    <scope>NUCLEOTIDE SEQUENCE [LARGE SCALE GENOMIC DNA]</scope>
</reference>
<proteinExistence type="inferred from homology"/>
<comment type="pathway">
    <text evidence="2">Phospholipid metabolism; CDP-diacylglycerol biosynthesis; CDP-diacylglycerol from sn-glycerol 3-phosphate: step 1/3.</text>
</comment>
<organism evidence="11 12">
    <name type="scientific">Halobacteriovorax marinus</name>
    <dbReference type="NCBI Taxonomy" id="97084"/>
    <lineage>
        <taxon>Bacteria</taxon>
        <taxon>Pseudomonadati</taxon>
        <taxon>Bdellovibrionota</taxon>
        <taxon>Bacteriovoracia</taxon>
        <taxon>Bacteriovoracales</taxon>
        <taxon>Halobacteriovoraceae</taxon>
        <taxon>Halobacteriovorax</taxon>
    </lineage>
</organism>
<dbReference type="GO" id="GO:0016024">
    <property type="term" value="P:CDP-diacylglycerol biosynthetic process"/>
    <property type="evidence" value="ECO:0007669"/>
    <property type="project" value="UniProtKB-UniPathway"/>
</dbReference>
<name>A0A1Y5FF82_9BACT</name>
<dbReference type="EC" id="2.3.1.15" evidence="4"/>
<dbReference type="EMBL" id="MAAO01000005">
    <property type="protein sequence ID" value="OUR97882.1"/>
    <property type="molecule type" value="Genomic_DNA"/>
</dbReference>
<keyword evidence="6" id="KW-0808">Transferase</keyword>
<evidence type="ECO:0000256" key="8">
    <source>
        <dbReference type="ARBA" id="ARBA00023315"/>
    </source>
</evidence>
<dbReference type="CDD" id="cd07993">
    <property type="entry name" value="LPLAT_DHAPAT-like"/>
    <property type="match status" value="1"/>
</dbReference>
<dbReference type="SUPFAM" id="SSF69593">
    <property type="entry name" value="Glycerol-3-phosphate (1)-acyltransferase"/>
    <property type="match status" value="1"/>
</dbReference>
<feature type="domain" description="Phospholipid/glycerol acyltransferase" evidence="10">
    <location>
        <begin position="86"/>
        <end position="216"/>
    </location>
</feature>
<evidence type="ECO:0000256" key="7">
    <source>
        <dbReference type="ARBA" id="ARBA00023136"/>
    </source>
</evidence>
<dbReference type="AlphaFoldDB" id="A0A1Y5FF82"/>
<evidence type="ECO:0000256" key="1">
    <source>
        <dbReference type="ARBA" id="ARBA00004184"/>
    </source>
</evidence>
<evidence type="ECO:0000313" key="12">
    <source>
        <dbReference type="Proteomes" id="UP000196531"/>
    </source>
</evidence>
<dbReference type="Proteomes" id="UP000196531">
    <property type="component" value="Unassembled WGS sequence"/>
</dbReference>
<evidence type="ECO:0000256" key="6">
    <source>
        <dbReference type="ARBA" id="ARBA00022679"/>
    </source>
</evidence>
<evidence type="ECO:0000256" key="9">
    <source>
        <dbReference type="ARBA" id="ARBA00048427"/>
    </source>
</evidence>
<comment type="subcellular location">
    <subcellularLocation>
        <location evidence="1">Endomembrane system</location>
        <topology evidence="1">Peripheral membrane protein</topology>
    </subcellularLocation>
</comment>
<dbReference type="GO" id="GO:0004366">
    <property type="term" value="F:glycerol-3-phosphate O-acyltransferase activity"/>
    <property type="evidence" value="ECO:0007669"/>
    <property type="project" value="UniProtKB-EC"/>
</dbReference>
<dbReference type="InterPro" id="IPR002123">
    <property type="entry name" value="Plipid/glycerol_acylTrfase"/>
</dbReference>
<comment type="caution">
    <text evidence="11">The sequence shown here is derived from an EMBL/GenBank/DDBJ whole genome shotgun (WGS) entry which is preliminary data.</text>
</comment>
<dbReference type="InterPro" id="IPR045520">
    <property type="entry name" value="GPAT/DHAPAT_C"/>
</dbReference>
<evidence type="ECO:0000256" key="3">
    <source>
        <dbReference type="ARBA" id="ARBA00007937"/>
    </source>
</evidence>
<protein>
    <recommendedName>
        <fullName evidence="5">Glycerol-3-phosphate acyltransferase</fullName>
        <ecNumber evidence="4">2.3.1.15</ecNumber>
    </recommendedName>
</protein>
<dbReference type="GO" id="GO:0005886">
    <property type="term" value="C:plasma membrane"/>
    <property type="evidence" value="ECO:0007669"/>
    <property type="project" value="TreeGrafter"/>
</dbReference>
<dbReference type="GO" id="GO:0012505">
    <property type="term" value="C:endomembrane system"/>
    <property type="evidence" value="ECO:0007669"/>
    <property type="project" value="UniProtKB-SubCell"/>
</dbReference>
<gene>
    <name evidence="11" type="ORF">A9Q84_06710</name>
</gene>
<dbReference type="PANTHER" id="PTHR12563">
    <property type="entry name" value="GLYCEROL-3-PHOSPHATE ACYLTRANSFERASE"/>
    <property type="match status" value="1"/>
</dbReference>
<keyword evidence="7" id="KW-0472">Membrane</keyword>
<comment type="catalytic activity">
    <reaction evidence="9">
        <text>sn-glycerol 3-phosphate + an acyl-CoA = a 1-acyl-sn-glycero-3-phosphate + CoA</text>
        <dbReference type="Rhea" id="RHEA:15325"/>
        <dbReference type="ChEBI" id="CHEBI:57287"/>
        <dbReference type="ChEBI" id="CHEBI:57597"/>
        <dbReference type="ChEBI" id="CHEBI:57970"/>
        <dbReference type="ChEBI" id="CHEBI:58342"/>
        <dbReference type="EC" id="2.3.1.15"/>
    </reaction>
</comment>
<dbReference type="InterPro" id="IPR041728">
    <property type="entry name" value="GPAT/DHAPAT_LPLAT"/>
</dbReference>
<evidence type="ECO:0000256" key="2">
    <source>
        <dbReference type="ARBA" id="ARBA00004765"/>
    </source>
</evidence>
<dbReference type="PIRSF" id="PIRSF000437">
    <property type="entry name" value="GPAT_DHAPAT"/>
    <property type="match status" value="1"/>
</dbReference>